<keyword evidence="2" id="KW-0456">Lyase</keyword>
<evidence type="ECO:0000256" key="2">
    <source>
        <dbReference type="ARBA" id="ARBA00023239"/>
    </source>
</evidence>
<evidence type="ECO:0000256" key="1">
    <source>
        <dbReference type="ARBA" id="ARBA00022723"/>
    </source>
</evidence>
<keyword evidence="5" id="KW-1185">Reference proteome</keyword>
<comment type="caution">
    <text evidence="4">The sequence shown here is derived from an EMBL/GenBank/DDBJ whole genome shotgun (WGS) entry which is preliminary data.</text>
</comment>
<name>A0ABS6JKE0_9BACI</name>
<sequence length="400" mass="44237">MTSMNEAKELVIKAGKKLVRSGLIARTWGNVSCRVSEDYFVITPSGRDYLSLVPDDIVPVKISDLSYSGKVKPSSEKGIHGEVYKFYPEVNFVIHTHQDYASVLSAAGLSFIPVPEGYSVLEGKVICAPYALPSTKSLSRNVGKSLSTSSAKAMILKYHGALCFGKDETETFTVASELEDACKEYIINKYMQVSDNDSFHVKEMNEFILSLHQKLNSPIPHSSEVVTYASSERTKDGFVLYPEDGVEQKVKTDQLNPSLPEEAAIYNSIFKKHKHINYIFHKKTPETLAISCSTLQLKPLLDDFAQIVGTSAKIIDNQPETITAALKKASAVFIHSRGALCTGKNKDDALAVGMVTEKSCKAYLGASLFGKPKPIHPLECYLMRFIYLNKYSKQAEKSSF</sequence>
<gene>
    <name evidence="4" type="ORF">KS419_19145</name>
</gene>
<dbReference type="PANTHER" id="PTHR22789:SF0">
    <property type="entry name" value="3-OXO-TETRONATE 4-PHOSPHATE DECARBOXYLASE-RELATED"/>
    <property type="match status" value="1"/>
</dbReference>
<dbReference type="Pfam" id="PF00596">
    <property type="entry name" value="Aldolase_II"/>
    <property type="match status" value="2"/>
</dbReference>
<evidence type="ECO:0000259" key="3">
    <source>
        <dbReference type="SMART" id="SM01007"/>
    </source>
</evidence>
<organism evidence="4 5">
    <name type="scientific">Evansella tamaricis</name>
    <dbReference type="NCBI Taxonomy" id="2069301"/>
    <lineage>
        <taxon>Bacteria</taxon>
        <taxon>Bacillati</taxon>
        <taxon>Bacillota</taxon>
        <taxon>Bacilli</taxon>
        <taxon>Bacillales</taxon>
        <taxon>Bacillaceae</taxon>
        <taxon>Evansella</taxon>
    </lineage>
</organism>
<dbReference type="InterPro" id="IPR001303">
    <property type="entry name" value="Aldolase_II/adducin_N"/>
</dbReference>
<dbReference type="RefSeq" id="WP_217068010.1">
    <property type="nucleotide sequence ID" value="NZ_JAHQCS010000154.1"/>
</dbReference>
<dbReference type="InterPro" id="IPR050197">
    <property type="entry name" value="Aldolase_class_II_sugar_metab"/>
</dbReference>
<dbReference type="PANTHER" id="PTHR22789">
    <property type="entry name" value="FUCULOSE PHOSPHATE ALDOLASE"/>
    <property type="match status" value="1"/>
</dbReference>
<dbReference type="EMBL" id="JAHQCS010000154">
    <property type="protein sequence ID" value="MBU9713850.1"/>
    <property type="molecule type" value="Genomic_DNA"/>
</dbReference>
<proteinExistence type="predicted"/>
<reference evidence="4 5" key="1">
    <citation type="submission" date="2021-06" db="EMBL/GenBank/DDBJ databases">
        <title>Bacillus sp. RD4P76, an endophyte from a halophyte.</title>
        <authorList>
            <person name="Sun J.-Q."/>
        </authorList>
    </citation>
    <scope>NUCLEOTIDE SEQUENCE [LARGE SCALE GENOMIC DNA]</scope>
    <source>
        <strain evidence="4 5">CGMCC 1.15917</strain>
    </source>
</reference>
<evidence type="ECO:0000313" key="4">
    <source>
        <dbReference type="EMBL" id="MBU9713850.1"/>
    </source>
</evidence>
<dbReference type="Proteomes" id="UP000784880">
    <property type="component" value="Unassembled WGS sequence"/>
</dbReference>
<dbReference type="SMART" id="SM01007">
    <property type="entry name" value="Aldolase_II"/>
    <property type="match status" value="1"/>
</dbReference>
<protein>
    <submittedName>
        <fullName evidence="4">Class II aldolase/adducin family protein</fullName>
    </submittedName>
</protein>
<keyword evidence="1" id="KW-0479">Metal-binding</keyword>
<feature type="domain" description="Class II aldolase/adducin N-terminal" evidence="3">
    <location>
        <begin position="9"/>
        <end position="186"/>
    </location>
</feature>
<accession>A0ABS6JKE0</accession>
<evidence type="ECO:0000313" key="5">
    <source>
        <dbReference type="Proteomes" id="UP000784880"/>
    </source>
</evidence>